<name>A0A8S1KQA6_PARPR</name>
<dbReference type="EMBL" id="CAJJDM010000023">
    <property type="protein sequence ID" value="CAD8057077.1"/>
    <property type="molecule type" value="Genomic_DNA"/>
</dbReference>
<accession>A0A8S1KQA6</accession>
<keyword evidence="2" id="KW-1185">Reference proteome</keyword>
<dbReference type="OMA" id="KDDDSCP"/>
<dbReference type="AlphaFoldDB" id="A0A8S1KQA6"/>
<evidence type="ECO:0000313" key="1">
    <source>
        <dbReference type="EMBL" id="CAD8057077.1"/>
    </source>
</evidence>
<dbReference type="Proteomes" id="UP000688137">
    <property type="component" value="Unassembled WGS sequence"/>
</dbReference>
<evidence type="ECO:0000313" key="2">
    <source>
        <dbReference type="Proteomes" id="UP000688137"/>
    </source>
</evidence>
<organism evidence="1 2">
    <name type="scientific">Paramecium primaurelia</name>
    <dbReference type="NCBI Taxonomy" id="5886"/>
    <lineage>
        <taxon>Eukaryota</taxon>
        <taxon>Sar</taxon>
        <taxon>Alveolata</taxon>
        <taxon>Ciliophora</taxon>
        <taxon>Intramacronucleata</taxon>
        <taxon>Oligohymenophorea</taxon>
        <taxon>Peniculida</taxon>
        <taxon>Parameciidae</taxon>
        <taxon>Paramecium</taxon>
    </lineage>
</organism>
<reference evidence="1" key="1">
    <citation type="submission" date="2021-01" db="EMBL/GenBank/DDBJ databases">
        <authorList>
            <consortium name="Genoscope - CEA"/>
            <person name="William W."/>
        </authorList>
    </citation>
    <scope>NUCLEOTIDE SEQUENCE</scope>
</reference>
<comment type="caution">
    <text evidence="1">The sequence shown here is derived from an EMBL/GenBank/DDBJ whole genome shotgun (WGS) entry which is preliminary data.</text>
</comment>
<protein>
    <submittedName>
        <fullName evidence="1">Uncharacterized protein</fullName>
    </submittedName>
</protein>
<proteinExistence type="predicted"/>
<gene>
    <name evidence="1" type="ORF">PPRIM_AZ9-3.1.T0250252</name>
</gene>
<sequence length="78" mass="9228">MNQKSKKVHVAPQVELKLQNPLRQIRIDTYGQQILKGQKNHKIAFKEHIKTIHIIENWKLYNLDHVDKEDDSCPCQLV</sequence>